<protein>
    <submittedName>
        <fullName evidence="2">Uncharacterized protein</fullName>
    </submittedName>
</protein>
<accession>A0AA40GEX5</accession>
<proteinExistence type="predicted"/>
<dbReference type="EMBL" id="JAHYIQ010000001">
    <property type="protein sequence ID" value="KAK1136499.1"/>
    <property type="molecule type" value="Genomic_DNA"/>
</dbReference>
<sequence>GTISDGPETPAFGRTEGRRKEREREGLKRRERELEFRFMVGGSTGEESSGTLEKWRNCRRGSRLWAGVATGEIRIQLVLHCGSN</sequence>
<evidence type="ECO:0000313" key="2">
    <source>
        <dbReference type="EMBL" id="KAK1136499.1"/>
    </source>
</evidence>
<name>A0AA40GEX5_9HYME</name>
<evidence type="ECO:0000313" key="3">
    <source>
        <dbReference type="Proteomes" id="UP001177670"/>
    </source>
</evidence>
<evidence type="ECO:0000256" key="1">
    <source>
        <dbReference type="SAM" id="MobiDB-lite"/>
    </source>
</evidence>
<organism evidence="2 3">
    <name type="scientific">Melipona bicolor</name>
    <dbReference type="NCBI Taxonomy" id="60889"/>
    <lineage>
        <taxon>Eukaryota</taxon>
        <taxon>Metazoa</taxon>
        <taxon>Ecdysozoa</taxon>
        <taxon>Arthropoda</taxon>
        <taxon>Hexapoda</taxon>
        <taxon>Insecta</taxon>
        <taxon>Pterygota</taxon>
        <taxon>Neoptera</taxon>
        <taxon>Endopterygota</taxon>
        <taxon>Hymenoptera</taxon>
        <taxon>Apocrita</taxon>
        <taxon>Aculeata</taxon>
        <taxon>Apoidea</taxon>
        <taxon>Anthophila</taxon>
        <taxon>Apidae</taxon>
        <taxon>Melipona</taxon>
    </lineage>
</organism>
<feature type="compositionally biased region" description="Basic and acidic residues" evidence="1">
    <location>
        <begin position="15"/>
        <end position="27"/>
    </location>
</feature>
<dbReference type="Proteomes" id="UP001177670">
    <property type="component" value="Unassembled WGS sequence"/>
</dbReference>
<comment type="caution">
    <text evidence="2">The sequence shown here is derived from an EMBL/GenBank/DDBJ whole genome shotgun (WGS) entry which is preliminary data.</text>
</comment>
<dbReference type="AlphaFoldDB" id="A0AA40GEX5"/>
<feature type="region of interest" description="Disordered" evidence="1">
    <location>
        <begin position="1"/>
        <end position="27"/>
    </location>
</feature>
<reference evidence="2" key="1">
    <citation type="submission" date="2021-10" db="EMBL/GenBank/DDBJ databases">
        <title>Melipona bicolor Genome sequencing and assembly.</title>
        <authorList>
            <person name="Araujo N.S."/>
            <person name="Arias M.C."/>
        </authorList>
    </citation>
    <scope>NUCLEOTIDE SEQUENCE</scope>
    <source>
        <strain evidence="2">USP_2M_L1-L4_2017</strain>
        <tissue evidence="2">Whole body</tissue>
    </source>
</reference>
<feature type="non-terminal residue" evidence="2">
    <location>
        <position position="1"/>
    </location>
</feature>
<keyword evidence="3" id="KW-1185">Reference proteome</keyword>
<gene>
    <name evidence="2" type="ORF">K0M31_001049</name>
</gene>